<dbReference type="HOGENOM" id="CLU_023125_1_0_6"/>
<dbReference type="GO" id="GO:0110154">
    <property type="term" value="P:RNA decapping"/>
    <property type="evidence" value="ECO:0007669"/>
    <property type="project" value="TreeGrafter"/>
</dbReference>
<dbReference type="InterPro" id="IPR004843">
    <property type="entry name" value="Calcineurin-like_PHP"/>
</dbReference>
<dbReference type="InterPro" id="IPR050126">
    <property type="entry name" value="Ap4A_hydrolase"/>
</dbReference>
<evidence type="ECO:0000259" key="1">
    <source>
        <dbReference type="Pfam" id="PF00149"/>
    </source>
</evidence>
<proteinExistence type="predicted"/>
<dbReference type="RefSeq" id="WP_011398607.1">
    <property type="nucleotide sequence ID" value="NC_007645.1"/>
</dbReference>
<dbReference type="InterPro" id="IPR029052">
    <property type="entry name" value="Metallo-depent_PP-like"/>
</dbReference>
<reference evidence="2 3" key="1">
    <citation type="journal article" date="2005" name="Nucleic Acids Res.">
        <title>Genomic blueprint of Hahella chejuensis, a marine microbe producing an algicidal agent.</title>
        <authorList>
            <person name="Jeong H."/>
            <person name="Yim J.H."/>
            <person name="Lee C."/>
            <person name="Choi S.-H."/>
            <person name="Park Y.K."/>
            <person name="Yoon S.H."/>
            <person name="Hur C.-G."/>
            <person name="Kang H.-Y."/>
            <person name="Kim D."/>
            <person name="Lee H.H."/>
            <person name="Park K.H."/>
            <person name="Park S.-H."/>
            <person name="Park H.-S."/>
            <person name="Lee H.K."/>
            <person name="Oh T.K."/>
            <person name="Kim J.F."/>
        </authorList>
    </citation>
    <scope>NUCLEOTIDE SEQUENCE [LARGE SCALE GENOMIC DNA]</scope>
    <source>
        <strain evidence="2 3">KCTC 2396</strain>
    </source>
</reference>
<organism evidence="2 3">
    <name type="scientific">Hahella chejuensis (strain KCTC 2396)</name>
    <dbReference type="NCBI Taxonomy" id="349521"/>
    <lineage>
        <taxon>Bacteria</taxon>
        <taxon>Pseudomonadati</taxon>
        <taxon>Pseudomonadota</taxon>
        <taxon>Gammaproteobacteria</taxon>
        <taxon>Oceanospirillales</taxon>
        <taxon>Hahellaceae</taxon>
        <taxon>Hahella</taxon>
    </lineage>
</organism>
<dbReference type="EMBL" id="CP000155">
    <property type="protein sequence ID" value="ABC31542.1"/>
    <property type="molecule type" value="Genomic_DNA"/>
</dbReference>
<sequence length="235" mass="26150">MELFKRLPPNTDGIDFFVGDIHGHYSELMKALEAIDFKFDQDRLISVGDLIDRGEENERCIELLHEPWFHACLGNHEWMMIGAFVYEDRYDLSLQRGNGGEWLDNHDTGQLTAWAHLLQQSCPLAIEVPGKGDRLIGVTHNDVINSDWSLMASAQRGNIDECVWSRTRFASALTNPALAEPIKNIDAVVSGHNSHTGILLAGNQLYIDTLWKSGQLTLLSAMEVLAVAARGKAPA</sequence>
<feature type="domain" description="Calcineurin-like phosphoesterase" evidence="1">
    <location>
        <begin position="17"/>
        <end position="192"/>
    </location>
</feature>
<dbReference type="SUPFAM" id="SSF56300">
    <property type="entry name" value="Metallo-dependent phosphatases"/>
    <property type="match status" value="1"/>
</dbReference>
<dbReference type="eggNOG" id="COG0639">
    <property type="taxonomic scope" value="Bacteria"/>
</dbReference>
<dbReference type="GO" id="GO:0005737">
    <property type="term" value="C:cytoplasm"/>
    <property type="evidence" value="ECO:0007669"/>
    <property type="project" value="TreeGrafter"/>
</dbReference>
<evidence type="ECO:0000313" key="2">
    <source>
        <dbReference type="EMBL" id="ABC31542.1"/>
    </source>
</evidence>
<dbReference type="OrthoDB" id="5296354at2"/>
<dbReference type="Gene3D" id="3.60.21.10">
    <property type="match status" value="1"/>
</dbReference>
<gene>
    <name evidence="2" type="ordered locus">HCH_04849</name>
</gene>
<dbReference type="Proteomes" id="UP000000238">
    <property type="component" value="Chromosome"/>
</dbReference>
<dbReference type="STRING" id="349521.HCH_04849"/>
<dbReference type="KEGG" id="hch:HCH_04849"/>
<protein>
    <submittedName>
        <fullName evidence="2">Diadenosine tetraphosphatase and related serine/threonine protein phosphatase</fullName>
    </submittedName>
</protein>
<dbReference type="AlphaFoldDB" id="Q2SCT2"/>
<accession>Q2SCT2</accession>
<dbReference type="GO" id="GO:0008803">
    <property type="term" value="F:bis(5'-nucleosyl)-tetraphosphatase (symmetrical) activity"/>
    <property type="evidence" value="ECO:0007669"/>
    <property type="project" value="TreeGrafter"/>
</dbReference>
<dbReference type="Pfam" id="PF00149">
    <property type="entry name" value="Metallophos"/>
    <property type="match status" value="1"/>
</dbReference>
<dbReference type="PANTHER" id="PTHR42850:SF11">
    <property type="entry name" value="BIS(5'-NUCLEOSYL)-TETRAPHOSPHATASE [SYMMETRICAL]"/>
    <property type="match status" value="1"/>
</dbReference>
<keyword evidence="3" id="KW-1185">Reference proteome</keyword>
<name>Q2SCT2_HAHCH</name>
<evidence type="ECO:0000313" key="3">
    <source>
        <dbReference type="Proteomes" id="UP000000238"/>
    </source>
</evidence>
<dbReference type="GO" id="GO:0016791">
    <property type="term" value="F:phosphatase activity"/>
    <property type="evidence" value="ECO:0007669"/>
    <property type="project" value="TreeGrafter"/>
</dbReference>
<dbReference type="PANTHER" id="PTHR42850">
    <property type="entry name" value="METALLOPHOSPHOESTERASE"/>
    <property type="match status" value="1"/>
</dbReference>